<protein>
    <submittedName>
        <fullName evidence="2">Uncharacterized protein</fullName>
    </submittedName>
</protein>
<feature type="region of interest" description="Disordered" evidence="1">
    <location>
        <begin position="114"/>
        <end position="254"/>
    </location>
</feature>
<feature type="compositionally biased region" description="Basic and acidic residues" evidence="1">
    <location>
        <begin position="220"/>
        <end position="235"/>
    </location>
</feature>
<feature type="non-terminal residue" evidence="2">
    <location>
        <position position="254"/>
    </location>
</feature>
<evidence type="ECO:0000256" key="1">
    <source>
        <dbReference type="SAM" id="MobiDB-lite"/>
    </source>
</evidence>
<name>A0A6J4NXC6_9ACTN</name>
<evidence type="ECO:0000313" key="2">
    <source>
        <dbReference type="EMBL" id="CAA9400101.1"/>
    </source>
</evidence>
<feature type="non-terminal residue" evidence="2">
    <location>
        <position position="1"/>
    </location>
</feature>
<proteinExistence type="predicted"/>
<feature type="compositionally biased region" description="Basic residues" evidence="1">
    <location>
        <begin position="206"/>
        <end position="218"/>
    </location>
</feature>
<gene>
    <name evidence="2" type="ORF">AVDCRST_MAG03-1173</name>
</gene>
<feature type="compositionally biased region" description="Basic residues" evidence="1">
    <location>
        <begin position="122"/>
        <end position="146"/>
    </location>
</feature>
<feature type="compositionally biased region" description="Basic and acidic residues" evidence="1">
    <location>
        <begin position="188"/>
        <end position="201"/>
    </location>
</feature>
<dbReference type="AlphaFoldDB" id="A0A6J4NXC6"/>
<sequence length="254" mass="28256">GQLLSGCLGGRRQADVQVLHQPGVSSAGALPFVLLRRVRGRADEGRGHTRLQLRGRLHRVPVRLGALAGRHDGRGLHGLLHSQRLRERLREAAYARSFQPVRDHPGLHAGLHRAGVHDGGARHRARARNRHAHNRRLRLLRPHSPRRPGEHRGHALRGRHRDALAHPAGRAGHTDADLPRAVPGPRLRPAEPAHGLDRDGRPPQPVHRHPRRLARLSGRRPAERTSGLRDKRGPDPHPLLLGRLRPPPGREGRI</sequence>
<accession>A0A6J4NXC6</accession>
<organism evidence="2">
    <name type="scientific">uncultured Rubrobacteraceae bacterium</name>
    <dbReference type="NCBI Taxonomy" id="349277"/>
    <lineage>
        <taxon>Bacteria</taxon>
        <taxon>Bacillati</taxon>
        <taxon>Actinomycetota</taxon>
        <taxon>Rubrobacteria</taxon>
        <taxon>Rubrobacterales</taxon>
        <taxon>Rubrobacteraceae</taxon>
        <taxon>environmental samples</taxon>
    </lineage>
</organism>
<dbReference type="EMBL" id="CADCUT010000066">
    <property type="protein sequence ID" value="CAA9400101.1"/>
    <property type="molecule type" value="Genomic_DNA"/>
</dbReference>
<reference evidence="2" key="1">
    <citation type="submission" date="2020-02" db="EMBL/GenBank/DDBJ databases">
        <authorList>
            <person name="Meier V. D."/>
        </authorList>
    </citation>
    <scope>NUCLEOTIDE SEQUENCE</scope>
    <source>
        <strain evidence="2">AVDCRST_MAG03</strain>
    </source>
</reference>